<evidence type="ECO:0000256" key="1">
    <source>
        <dbReference type="SAM" id="MobiDB-lite"/>
    </source>
</evidence>
<evidence type="ECO:0000313" key="2">
    <source>
        <dbReference type="EMBL" id="PSR59035.1"/>
    </source>
</evidence>
<dbReference type="Pfam" id="PF19686">
    <property type="entry name" value="DUF6188"/>
    <property type="match status" value="1"/>
</dbReference>
<dbReference type="Proteomes" id="UP000241647">
    <property type="component" value="Unassembled WGS sequence"/>
</dbReference>
<feature type="region of interest" description="Disordered" evidence="1">
    <location>
        <begin position="151"/>
        <end position="176"/>
    </location>
</feature>
<dbReference type="RefSeq" id="WP_106958655.1">
    <property type="nucleotide sequence ID" value="NZ_PYHS01000019.1"/>
</dbReference>
<dbReference type="AlphaFoldDB" id="A0A2T2YU31"/>
<accession>A0A2T2YU31</accession>
<dbReference type="InterPro" id="IPR046179">
    <property type="entry name" value="DUF6188"/>
</dbReference>
<proteinExistence type="predicted"/>
<gene>
    <name evidence="2" type="ORF">C8259_28220</name>
</gene>
<sequence>MGADEAPRAIVEHEDRWLFKPLRGRTVTRIEWKTDHLELVLDDNHFRVLVGYDTELSARSLAKDSPDRHRIDHWNRAEVEEFLGARIVSAVFFKTGAVRLGFKNGWIVFVDGDRQDFAPEVQFEDRTVWNTAGIADRSIFEIQPLDAWTGQPVTPPHWPGRPEHLKDNPESDDIND</sequence>
<organism evidence="2 3">
    <name type="scientific">Nocardia nova</name>
    <dbReference type="NCBI Taxonomy" id="37330"/>
    <lineage>
        <taxon>Bacteria</taxon>
        <taxon>Bacillati</taxon>
        <taxon>Actinomycetota</taxon>
        <taxon>Actinomycetes</taxon>
        <taxon>Mycobacteriales</taxon>
        <taxon>Nocardiaceae</taxon>
        <taxon>Nocardia</taxon>
    </lineage>
</organism>
<feature type="compositionally biased region" description="Basic and acidic residues" evidence="1">
    <location>
        <begin position="160"/>
        <end position="169"/>
    </location>
</feature>
<dbReference type="EMBL" id="PYHS01000019">
    <property type="protein sequence ID" value="PSR59035.1"/>
    <property type="molecule type" value="Genomic_DNA"/>
</dbReference>
<name>A0A2T2YU31_9NOCA</name>
<comment type="caution">
    <text evidence="2">The sequence shown here is derived from an EMBL/GenBank/DDBJ whole genome shotgun (WGS) entry which is preliminary data.</text>
</comment>
<reference evidence="2 3" key="1">
    <citation type="submission" date="2018-02" db="EMBL/GenBank/DDBJ databases">
        <title>8 Nocardia nova and 1 Nocardia cyriacigeorgica strain used for evolution to TMP-SMX.</title>
        <authorList>
            <person name="Mehta H."/>
            <person name="Weng J."/>
            <person name="Shamoo Y."/>
        </authorList>
    </citation>
    <scope>NUCLEOTIDE SEQUENCE [LARGE SCALE GENOMIC DNA]</scope>
    <source>
        <strain evidence="2 3">ATCC 33727</strain>
    </source>
</reference>
<protein>
    <submittedName>
        <fullName evidence="2">Uncharacterized protein</fullName>
    </submittedName>
</protein>
<evidence type="ECO:0000313" key="3">
    <source>
        <dbReference type="Proteomes" id="UP000241647"/>
    </source>
</evidence>